<accession>A0A8H7CU39</accession>
<feature type="compositionally biased region" description="Polar residues" evidence="1">
    <location>
        <begin position="1"/>
        <end position="14"/>
    </location>
</feature>
<reference evidence="3" key="1">
    <citation type="submission" date="2020-05" db="EMBL/GenBank/DDBJ databases">
        <title>Mycena genomes resolve the evolution of fungal bioluminescence.</title>
        <authorList>
            <person name="Tsai I.J."/>
        </authorList>
    </citation>
    <scope>NUCLEOTIDE SEQUENCE</scope>
    <source>
        <strain evidence="3">CCC161011</strain>
    </source>
</reference>
<organism evidence="3 4">
    <name type="scientific">Mycena venus</name>
    <dbReference type="NCBI Taxonomy" id="2733690"/>
    <lineage>
        <taxon>Eukaryota</taxon>
        <taxon>Fungi</taxon>
        <taxon>Dikarya</taxon>
        <taxon>Basidiomycota</taxon>
        <taxon>Agaricomycotina</taxon>
        <taxon>Agaricomycetes</taxon>
        <taxon>Agaricomycetidae</taxon>
        <taxon>Agaricales</taxon>
        <taxon>Marasmiineae</taxon>
        <taxon>Mycenaceae</taxon>
        <taxon>Mycena</taxon>
    </lineage>
</organism>
<proteinExistence type="predicted"/>
<keyword evidence="4" id="KW-1185">Reference proteome</keyword>
<gene>
    <name evidence="3" type="ORF">MVEN_01505000</name>
</gene>
<dbReference type="PANTHER" id="PTHR40780:SF2">
    <property type="entry name" value="DUF3669 DOMAIN-CONTAINING PROTEIN"/>
    <property type="match status" value="1"/>
</dbReference>
<sequence length="294" mass="32597">MSSVTALGSPRSDTSGGDAAPLPPPLAPSLHSRSSHSHPSSSGRSDVNTERTRVAAGSFATAFLTRNGRVVYKEVSLQSNTHLLRLEFGTIENLYNLCNDNSFFRIPRVFAYWEPDGDQFIRATLSSDTTPNPKICRRDFMNYFEPNFPLDQLRYEGLRAAIAAVNHADDEPESDLPTAAEVAHAMGTMLAHLHFVGRVDARDVEWVLGGDGYGDHLFRVIDFNQTRIFDPALGVEVLIDAFFINDPYYPRPRPNDALYQEFKAGFLMACPNEAAGLDQAFINGIERKQAQKDA</sequence>
<feature type="compositionally biased region" description="Low complexity" evidence="1">
    <location>
        <begin position="28"/>
        <end position="46"/>
    </location>
</feature>
<evidence type="ECO:0000313" key="4">
    <source>
        <dbReference type="Proteomes" id="UP000620124"/>
    </source>
</evidence>
<dbReference type="PANTHER" id="PTHR40780">
    <property type="entry name" value="DUF3669 DOMAIN-CONTAINING PROTEIN"/>
    <property type="match status" value="1"/>
</dbReference>
<evidence type="ECO:0000259" key="2">
    <source>
        <dbReference type="Pfam" id="PF12417"/>
    </source>
</evidence>
<feature type="domain" description="DUF3669" evidence="2">
    <location>
        <begin position="220"/>
        <end position="267"/>
    </location>
</feature>
<protein>
    <recommendedName>
        <fullName evidence="2">DUF3669 domain-containing protein</fullName>
    </recommendedName>
</protein>
<evidence type="ECO:0000256" key="1">
    <source>
        <dbReference type="SAM" id="MobiDB-lite"/>
    </source>
</evidence>
<dbReference type="EMBL" id="JACAZI010000012">
    <property type="protein sequence ID" value="KAF7347488.1"/>
    <property type="molecule type" value="Genomic_DNA"/>
</dbReference>
<dbReference type="AlphaFoldDB" id="A0A8H7CU39"/>
<dbReference type="InterPro" id="IPR022137">
    <property type="entry name" value="Znf_prot_DUF3669"/>
</dbReference>
<name>A0A8H7CU39_9AGAR</name>
<evidence type="ECO:0000313" key="3">
    <source>
        <dbReference type="EMBL" id="KAF7347488.1"/>
    </source>
</evidence>
<dbReference type="Pfam" id="PF12417">
    <property type="entry name" value="DUF3669"/>
    <property type="match status" value="1"/>
</dbReference>
<dbReference type="Proteomes" id="UP000620124">
    <property type="component" value="Unassembled WGS sequence"/>
</dbReference>
<dbReference type="OrthoDB" id="2993351at2759"/>
<comment type="caution">
    <text evidence="3">The sequence shown here is derived from an EMBL/GenBank/DDBJ whole genome shotgun (WGS) entry which is preliminary data.</text>
</comment>
<feature type="region of interest" description="Disordered" evidence="1">
    <location>
        <begin position="1"/>
        <end position="50"/>
    </location>
</feature>